<name>A0A318TSU4_9BRAD</name>
<dbReference type="RefSeq" id="WP_110780894.1">
    <property type="nucleotide sequence ID" value="NZ_QJTI01000010.1"/>
</dbReference>
<dbReference type="EMBL" id="QJTI01000010">
    <property type="protein sequence ID" value="PYF02729.1"/>
    <property type="molecule type" value="Genomic_DNA"/>
</dbReference>
<dbReference type="Proteomes" id="UP000248148">
    <property type="component" value="Unassembled WGS sequence"/>
</dbReference>
<dbReference type="AlphaFoldDB" id="A0A318TSU4"/>
<feature type="region of interest" description="Disordered" evidence="1">
    <location>
        <begin position="40"/>
        <end position="59"/>
    </location>
</feature>
<evidence type="ECO:0000256" key="1">
    <source>
        <dbReference type="SAM" id="MobiDB-lite"/>
    </source>
</evidence>
<evidence type="ECO:0008006" key="4">
    <source>
        <dbReference type="Google" id="ProtNLM"/>
    </source>
</evidence>
<sequence length="59" mass="6983">MTDLSQEDIARRAREMWEIAGRPEGRDEEFWFKAEEQVLGERETREKLQADPTTTKNSL</sequence>
<gene>
    <name evidence="2" type="ORF">BJ122_11066</name>
</gene>
<evidence type="ECO:0000313" key="2">
    <source>
        <dbReference type="EMBL" id="PYF02729.1"/>
    </source>
</evidence>
<evidence type="ECO:0000313" key="3">
    <source>
        <dbReference type="Proteomes" id="UP000248148"/>
    </source>
</evidence>
<reference evidence="2 3" key="1">
    <citation type="submission" date="2018-06" db="EMBL/GenBank/DDBJ databases">
        <title>Genomic Encyclopedia of Archaeal and Bacterial Type Strains, Phase II (KMG-II): from individual species to whole genera.</title>
        <authorList>
            <person name="Goeker M."/>
        </authorList>
    </citation>
    <scope>NUCLEOTIDE SEQUENCE [LARGE SCALE GENOMIC DNA]</scope>
    <source>
        <strain evidence="2 3">JCM 11668</strain>
    </source>
</reference>
<comment type="caution">
    <text evidence="2">The sequence shown here is derived from an EMBL/GenBank/DDBJ whole genome shotgun (WGS) entry which is preliminary data.</text>
</comment>
<keyword evidence="3" id="KW-1185">Reference proteome</keyword>
<dbReference type="Pfam" id="PF11154">
    <property type="entry name" value="DUF2934"/>
    <property type="match status" value="1"/>
</dbReference>
<proteinExistence type="predicted"/>
<organism evidence="2 3">
    <name type="scientific">Rhodopseudomonas faecalis</name>
    <dbReference type="NCBI Taxonomy" id="99655"/>
    <lineage>
        <taxon>Bacteria</taxon>
        <taxon>Pseudomonadati</taxon>
        <taxon>Pseudomonadota</taxon>
        <taxon>Alphaproteobacteria</taxon>
        <taxon>Hyphomicrobiales</taxon>
        <taxon>Nitrobacteraceae</taxon>
        <taxon>Rhodopseudomonas</taxon>
    </lineage>
</organism>
<accession>A0A318TSU4</accession>
<protein>
    <recommendedName>
        <fullName evidence="4">DUF2934 family protein</fullName>
    </recommendedName>
</protein>
<dbReference type="InterPro" id="IPR021327">
    <property type="entry name" value="DUF2934"/>
</dbReference>
<feature type="compositionally biased region" description="Basic and acidic residues" evidence="1">
    <location>
        <begin position="40"/>
        <end position="49"/>
    </location>
</feature>
<dbReference type="OrthoDB" id="9811127at2"/>